<evidence type="ECO:0000313" key="1">
    <source>
        <dbReference type="EMBL" id="GGU23360.1"/>
    </source>
</evidence>
<organism evidence="1 2">
    <name type="scientific">Streptomyces lavendofoliae</name>
    <dbReference type="NCBI Taxonomy" id="67314"/>
    <lineage>
        <taxon>Bacteria</taxon>
        <taxon>Bacillati</taxon>
        <taxon>Actinomycetota</taxon>
        <taxon>Actinomycetes</taxon>
        <taxon>Kitasatosporales</taxon>
        <taxon>Streptomycetaceae</taxon>
        <taxon>Streptomyces</taxon>
    </lineage>
</organism>
<protein>
    <submittedName>
        <fullName evidence="1">Uncharacterized protein</fullName>
    </submittedName>
</protein>
<dbReference type="EMBL" id="BMTP01000002">
    <property type="protein sequence ID" value="GGU23360.1"/>
    <property type="molecule type" value="Genomic_DNA"/>
</dbReference>
<reference evidence="1" key="2">
    <citation type="submission" date="2020-09" db="EMBL/GenBank/DDBJ databases">
        <authorList>
            <person name="Sun Q."/>
            <person name="Ohkuma M."/>
        </authorList>
    </citation>
    <scope>NUCLEOTIDE SEQUENCE</scope>
    <source>
        <strain evidence="1">JCM 4391</strain>
    </source>
</reference>
<reference evidence="1" key="1">
    <citation type="journal article" date="2014" name="Int. J. Syst. Evol. Microbiol.">
        <title>Complete genome sequence of Corynebacterium casei LMG S-19264T (=DSM 44701T), isolated from a smear-ripened cheese.</title>
        <authorList>
            <consortium name="US DOE Joint Genome Institute (JGI-PGF)"/>
            <person name="Walter F."/>
            <person name="Albersmeier A."/>
            <person name="Kalinowski J."/>
            <person name="Ruckert C."/>
        </authorList>
    </citation>
    <scope>NUCLEOTIDE SEQUENCE</scope>
    <source>
        <strain evidence="1">JCM 4391</strain>
    </source>
</reference>
<gene>
    <name evidence="1" type="ORF">GCM10010274_07200</name>
</gene>
<keyword evidence="2" id="KW-1185">Reference proteome</keyword>
<name>A0A918HT80_9ACTN</name>
<evidence type="ECO:0000313" key="2">
    <source>
        <dbReference type="Proteomes" id="UP000636661"/>
    </source>
</evidence>
<dbReference type="AlphaFoldDB" id="A0A918HT80"/>
<accession>A0A918HT80</accession>
<dbReference type="Proteomes" id="UP000636661">
    <property type="component" value="Unassembled WGS sequence"/>
</dbReference>
<sequence length="73" mass="7765">MCCAANPDGIRNGVMRVPNCVAVQKGPWLGGSFFTGSSGRPREGMAGGISERDIPVSTAEWSRRCHEGTREAV</sequence>
<proteinExistence type="predicted"/>
<comment type="caution">
    <text evidence="1">The sequence shown here is derived from an EMBL/GenBank/DDBJ whole genome shotgun (WGS) entry which is preliminary data.</text>
</comment>